<name>A0A1I3UUE2_9BACL</name>
<accession>A0A1I3UUE2</accession>
<proteinExistence type="predicted"/>
<keyword evidence="2" id="KW-1185">Reference proteome</keyword>
<dbReference type="RefSeq" id="WP_093231624.1">
    <property type="nucleotide sequence ID" value="NZ_FORR01000028.1"/>
</dbReference>
<organism evidence="1 2">
    <name type="scientific">Thermoflavimicrobium dichotomicum</name>
    <dbReference type="NCBI Taxonomy" id="46223"/>
    <lineage>
        <taxon>Bacteria</taxon>
        <taxon>Bacillati</taxon>
        <taxon>Bacillota</taxon>
        <taxon>Bacilli</taxon>
        <taxon>Bacillales</taxon>
        <taxon>Thermoactinomycetaceae</taxon>
        <taxon>Thermoflavimicrobium</taxon>
    </lineage>
</organism>
<evidence type="ECO:0000313" key="2">
    <source>
        <dbReference type="Proteomes" id="UP000199545"/>
    </source>
</evidence>
<sequence>MQYVERASIVLLDHMDIEVTGKEAQRIYQEVQKDHFSYVRVNLNDRIVVIPRESIVYIVFEPNKKANELQKRIDQHWERVFQLTGIKDDEDGDWYVRDNITYLGYRKVSEDPKVADLLIELEHLQEQLEELMPQDEEEES</sequence>
<dbReference type="Proteomes" id="UP000199545">
    <property type="component" value="Unassembled WGS sequence"/>
</dbReference>
<dbReference type="AlphaFoldDB" id="A0A1I3UUE2"/>
<evidence type="ECO:0000313" key="1">
    <source>
        <dbReference type="EMBL" id="SFJ86570.1"/>
    </source>
</evidence>
<dbReference type="OrthoDB" id="9843753at2"/>
<dbReference type="EMBL" id="FORR01000028">
    <property type="protein sequence ID" value="SFJ86570.1"/>
    <property type="molecule type" value="Genomic_DNA"/>
</dbReference>
<protein>
    <submittedName>
        <fullName evidence="1">Uncharacterized protein</fullName>
    </submittedName>
</protein>
<gene>
    <name evidence="1" type="ORF">SAMN05421852_12815</name>
</gene>
<reference evidence="1 2" key="1">
    <citation type="submission" date="2016-10" db="EMBL/GenBank/DDBJ databases">
        <authorList>
            <person name="de Groot N.N."/>
        </authorList>
    </citation>
    <scope>NUCLEOTIDE SEQUENCE [LARGE SCALE GENOMIC DNA]</scope>
    <source>
        <strain evidence="1 2">DSM 44778</strain>
    </source>
</reference>